<keyword evidence="9" id="KW-0378">Hydrolase</keyword>
<feature type="chain" id="PRO_5007293013" description="Peptidase M14 domain-containing protein" evidence="15">
    <location>
        <begin position="27"/>
        <end position="460"/>
    </location>
</feature>
<evidence type="ECO:0000256" key="15">
    <source>
        <dbReference type="SAM" id="SignalP"/>
    </source>
</evidence>
<keyword evidence="10" id="KW-0862">Zinc</keyword>
<dbReference type="PROSITE" id="PS00132">
    <property type="entry name" value="CARBOXYPEPT_ZN_1"/>
    <property type="match status" value="1"/>
</dbReference>
<comment type="function">
    <text evidence="2">Extracellular metalloprotease that contributes to pathogenicity.</text>
</comment>
<dbReference type="OrthoDB" id="3626597at2759"/>
<reference evidence="18" key="1">
    <citation type="submission" date="2016-02" db="EMBL/GenBank/DDBJ databases">
        <title>Draft genome sequence of Microdochium bolleyi, a fungal endophyte of beachgrass.</title>
        <authorList>
            <consortium name="DOE Joint Genome Institute"/>
            <person name="David A.S."/>
            <person name="May G."/>
            <person name="Haridas S."/>
            <person name="Lim J."/>
            <person name="Wang M."/>
            <person name="Labutti K."/>
            <person name="Lipzen A."/>
            <person name="Barry K."/>
            <person name="Grigoriev I.V."/>
        </authorList>
    </citation>
    <scope>NUCLEOTIDE SEQUENCE [LARGE SCALE GENOMIC DNA]</scope>
    <source>
        <strain evidence="18">J235TASD1</strain>
    </source>
</reference>
<evidence type="ECO:0000256" key="1">
    <source>
        <dbReference type="ARBA" id="ARBA00001947"/>
    </source>
</evidence>
<keyword evidence="7" id="KW-0479">Metal-binding</keyword>
<dbReference type="PANTHER" id="PTHR11705">
    <property type="entry name" value="PROTEASE FAMILY M14 CARBOXYPEPTIDASE A,B"/>
    <property type="match status" value="1"/>
</dbReference>
<dbReference type="InParanoid" id="A0A136IRN6"/>
<evidence type="ECO:0000256" key="5">
    <source>
        <dbReference type="ARBA" id="ARBA00022525"/>
    </source>
</evidence>
<dbReference type="GO" id="GO:0008270">
    <property type="term" value="F:zinc ion binding"/>
    <property type="evidence" value="ECO:0007669"/>
    <property type="project" value="InterPro"/>
</dbReference>
<dbReference type="SUPFAM" id="SSF54897">
    <property type="entry name" value="Protease propeptides/inhibitors"/>
    <property type="match status" value="1"/>
</dbReference>
<keyword evidence="8 15" id="KW-0732">Signal</keyword>
<comment type="subcellular location">
    <subcellularLocation>
        <location evidence="3">Secreted</location>
    </subcellularLocation>
</comment>
<evidence type="ECO:0000256" key="8">
    <source>
        <dbReference type="ARBA" id="ARBA00022729"/>
    </source>
</evidence>
<evidence type="ECO:0000256" key="14">
    <source>
        <dbReference type="PROSITE-ProRule" id="PRU01379"/>
    </source>
</evidence>
<evidence type="ECO:0000256" key="9">
    <source>
        <dbReference type="ARBA" id="ARBA00022801"/>
    </source>
</evidence>
<feature type="domain" description="Peptidase M14" evidence="16">
    <location>
        <begin position="131"/>
        <end position="442"/>
    </location>
</feature>
<dbReference type="CDD" id="cd03860">
    <property type="entry name" value="M14_CP_A-B_like"/>
    <property type="match status" value="1"/>
</dbReference>
<gene>
    <name evidence="17" type="ORF">Micbo1qcDRAFT_215895</name>
</gene>
<dbReference type="EMBL" id="KQ964262">
    <property type="protein sequence ID" value="KXJ87488.1"/>
    <property type="molecule type" value="Genomic_DNA"/>
</dbReference>
<keyword evidence="18" id="KW-1185">Reference proteome</keyword>
<feature type="active site" description="Proton donor/acceptor" evidence="14">
    <location>
        <position position="408"/>
    </location>
</feature>
<dbReference type="GO" id="GO:0006508">
    <property type="term" value="P:proteolysis"/>
    <property type="evidence" value="ECO:0007669"/>
    <property type="project" value="UniProtKB-KW"/>
</dbReference>
<organism evidence="17 18">
    <name type="scientific">Microdochium bolleyi</name>
    <dbReference type="NCBI Taxonomy" id="196109"/>
    <lineage>
        <taxon>Eukaryota</taxon>
        <taxon>Fungi</taxon>
        <taxon>Dikarya</taxon>
        <taxon>Ascomycota</taxon>
        <taxon>Pezizomycotina</taxon>
        <taxon>Sordariomycetes</taxon>
        <taxon>Xylariomycetidae</taxon>
        <taxon>Xylariales</taxon>
        <taxon>Microdochiaceae</taxon>
        <taxon>Microdochium</taxon>
    </lineage>
</organism>
<comment type="cofactor">
    <cofactor evidence="1">
        <name>Zn(2+)</name>
        <dbReference type="ChEBI" id="CHEBI:29105"/>
    </cofactor>
</comment>
<evidence type="ECO:0000256" key="3">
    <source>
        <dbReference type="ARBA" id="ARBA00004613"/>
    </source>
</evidence>
<dbReference type="PRINTS" id="PR00765">
    <property type="entry name" value="CRBOXYPTASEA"/>
</dbReference>
<protein>
    <recommendedName>
        <fullName evidence="16">Peptidase M14 domain-containing protein</fullName>
    </recommendedName>
</protein>
<dbReference type="InterPro" id="IPR000834">
    <property type="entry name" value="Peptidase_M14"/>
</dbReference>
<keyword evidence="13" id="KW-0865">Zymogen</keyword>
<feature type="signal peptide" evidence="15">
    <location>
        <begin position="1"/>
        <end position="26"/>
    </location>
</feature>
<dbReference type="STRING" id="196109.A0A136IRN6"/>
<dbReference type="GO" id="GO:0004181">
    <property type="term" value="F:metallocarboxypeptidase activity"/>
    <property type="evidence" value="ECO:0007669"/>
    <property type="project" value="InterPro"/>
</dbReference>
<evidence type="ECO:0000259" key="16">
    <source>
        <dbReference type="PROSITE" id="PS52035"/>
    </source>
</evidence>
<keyword evidence="5" id="KW-0964">Secreted</keyword>
<dbReference type="Pfam" id="PF00246">
    <property type="entry name" value="Peptidase_M14"/>
    <property type="match status" value="1"/>
</dbReference>
<keyword evidence="12" id="KW-0482">Metalloprotease</keyword>
<evidence type="ECO:0000256" key="12">
    <source>
        <dbReference type="ARBA" id="ARBA00023049"/>
    </source>
</evidence>
<proteinExistence type="inferred from homology"/>
<evidence type="ECO:0000256" key="4">
    <source>
        <dbReference type="ARBA" id="ARBA00005988"/>
    </source>
</evidence>
<dbReference type="SMART" id="SM00631">
    <property type="entry name" value="Zn_pept"/>
    <property type="match status" value="1"/>
</dbReference>
<dbReference type="PANTHER" id="PTHR11705:SF143">
    <property type="entry name" value="SLL0236 PROTEIN"/>
    <property type="match status" value="1"/>
</dbReference>
<dbReference type="AlphaFoldDB" id="A0A136IRN6"/>
<sequence>MRTSAWATTVLATLALSVAAAPATAAADEPEVVSYAGYQVFRVKTHGKTPAVEEKLSSIKYDAWHHDFQNIDIVLAPAEVDAFKKLQLDYVVMHKDLGSSISTEAAAAPPAAAAGAKKDKRQLDDESWFDSYHNYEDHIQYFRSLQAAFPNNSALVSSGKSYQGRDIFGLHLWGAGGPGKPAVLYHGTVHAREWISAPTVEYITQQLIKGYTTGDQEVTSVLNKYDFHIFPIVNPDGFIYTQVADRLWRKNRQPPPAGAPNQSCVGRDINRNWEFGWDSNPLGASTNPCSQTYKGAAPSDSPENKGLDTYMRKLRDLPGGGGIKLYIDWHSYGQYILSPFGYKETLYAPELGKWTKAAAMVSEAIRDSTPDRATYVFGPSGATLYTTTGAAPDHAYSIGRAQFSYTIELRDTGDFGFVLPPGQIRNTAVENWAGQRVLWSLLDEVFFDGTGPAQLYQGIV</sequence>
<evidence type="ECO:0000256" key="10">
    <source>
        <dbReference type="ARBA" id="ARBA00022833"/>
    </source>
</evidence>
<evidence type="ECO:0000256" key="13">
    <source>
        <dbReference type="ARBA" id="ARBA00023145"/>
    </source>
</evidence>
<dbReference type="FunFam" id="3.40.630.10:FF:000165">
    <property type="entry name" value="Glucan 1,4-alpha-glucosidase, putative"/>
    <property type="match status" value="1"/>
</dbReference>
<dbReference type="Gene3D" id="3.40.630.10">
    <property type="entry name" value="Zn peptidases"/>
    <property type="match status" value="1"/>
</dbReference>
<evidence type="ECO:0000256" key="7">
    <source>
        <dbReference type="ARBA" id="ARBA00022723"/>
    </source>
</evidence>
<dbReference type="Proteomes" id="UP000070501">
    <property type="component" value="Unassembled WGS sequence"/>
</dbReference>
<keyword evidence="6" id="KW-0645">Protease</keyword>
<evidence type="ECO:0000313" key="18">
    <source>
        <dbReference type="Proteomes" id="UP000070501"/>
    </source>
</evidence>
<name>A0A136IRN6_9PEZI</name>
<evidence type="ECO:0000256" key="6">
    <source>
        <dbReference type="ARBA" id="ARBA00022670"/>
    </source>
</evidence>
<dbReference type="PROSITE" id="PS52035">
    <property type="entry name" value="PEPTIDASE_M14"/>
    <property type="match status" value="1"/>
</dbReference>
<accession>A0A136IRN6</accession>
<dbReference type="InterPro" id="IPR057246">
    <property type="entry name" value="CARBOXYPEPT_ZN_1"/>
</dbReference>
<dbReference type="GO" id="GO:0005576">
    <property type="term" value="C:extracellular region"/>
    <property type="evidence" value="ECO:0007669"/>
    <property type="project" value="UniProtKB-SubCell"/>
</dbReference>
<comment type="similarity">
    <text evidence="4 14">Belongs to the peptidase M14 family.</text>
</comment>
<evidence type="ECO:0000313" key="17">
    <source>
        <dbReference type="EMBL" id="KXJ87488.1"/>
    </source>
</evidence>
<dbReference type="SUPFAM" id="SSF53187">
    <property type="entry name" value="Zn-dependent exopeptidases"/>
    <property type="match status" value="1"/>
</dbReference>
<evidence type="ECO:0000256" key="2">
    <source>
        <dbReference type="ARBA" id="ARBA00003091"/>
    </source>
</evidence>
<keyword evidence="11" id="KW-0843">Virulence</keyword>
<evidence type="ECO:0000256" key="11">
    <source>
        <dbReference type="ARBA" id="ARBA00023026"/>
    </source>
</evidence>